<accession>A0A067R4U1</accession>
<dbReference type="GO" id="GO:0072091">
    <property type="term" value="P:regulation of stem cell proliferation"/>
    <property type="evidence" value="ECO:0007669"/>
    <property type="project" value="UniProtKB-ARBA"/>
</dbReference>
<dbReference type="GO" id="GO:0019900">
    <property type="term" value="F:kinase binding"/>
    <property type="evidence" value="ECO:0007669"/>
    <property type="project" value="UniProtKB-ARBA"/>
</dbReference>
<dbReference type="InterPro" id="IPR009071">
    <property type="entry name" value="HMG_box_dom"/>
</dbReference>
<evidence type="ECO:0000259" key="15">
    <source>
        <dbReference type="PROSITE" id="PS50118"/>
    </source>
</evidence>
<dbReference type="GO" id="GO:0007500">
    <property type="term" value="P:mesodermal cell fate determination"/>
    <property type="evidence" value="ECO:0007669"/>
    <property type="project" value="UniProtKB-ARBA"/>
</dbReference>
<feature type="non-terminal residue" evidence="16">
    <location>
        <position position="1004"/>
    </location>
</feature>
<evidence type="ECO:0000256" key="5">
    <source>
        <dbReference type="ARBA" id="ARBA00023015"/>
    </source>
</evidence>
<dbReference type="FunFam" id="1.10.30.10:FF:000001">
    <property type="entry name" value="transcription factor 7 isoform X2"/>
    <property type="match status" value="1"/>
</dbReference>
<evidence type="ECO:0000256" key="9">
    <source>
        <dbReference type="ARBA" id="ARBA00023242"/>
    </source>
</evidence>
<evidence type="ECO:0000256" key="7">
    <source>
        <dbReference type="ARBA" id="ARBA00023159"/>
    </source>
</evidence>
<dbReference type="GO" id="GO:1990907">
    <property type="term" value="C:beta-catenin-TCF complex"/>
    <property type="evidence" value="ECO:0007669"/>
    <property type="project" value="TreeGrafter"/>
</dbReference>
<feature type="compositionally biased region" description="Polar residues" evidence="14">
    <location>
        <begin position="980"/>
        <end position="997"/>
    </location>
</feature>
<feature type="region of interest" description="Disordered" evidence="14">
    <location>
        <begin position="403"/>
        <end position="456"/>
    </location>
</feature>
<evidence type="ECO:0000256" key="1">
    <source>
        <dbReference type="ARBA" id="ARBA00004123"/>
    </source>
</evidence>
<comment type="subcellular location">
    <subcellularLocation>
        <location evidence="1">Nucleus</location>
    </subcellularLocation>
</comment>
<feature type="region of interest" description="Disordered" evidence="14">
    <location>
        <begin position="777"/>
        <end position="802"/>
    </location>
</feature>
<evidence type="ECO:0000313" key="17">
    <source>
        <dbReference type="Proteomes" id="UP000027135"/>
    </source>
</evidence>
<dbReference type="GO" id="GO:0060070">
    <property type="term" value="P:canonical Wnt signaling pathway"/>
    <property type="evidence" value="ECO:0007669"/>
    <property type="project" value="TreeGrafter"/>
</dbReference>
<evidence type="ECO:0000256" key="8">
    <source>
        <dbReference type="ARBA" id="ARBA00023163"/>
    </source>
</evidence>
<dbReference type="InterPro" id="IPR036910">
    <property type="entry name" value="HMG_box_dom_sf"/>
</dbReference>
<comment type="function">
    <text evidence="10">Segment polarity protein. Functions together with arm to transduce the Wingless (Wg) signal in embryos and in developing adult tissues. Acts as a transcriptional activator, but in the absence of arm, it binds to gro and acts as a transcriptional repressor of wg-responsive genes.</text>
</comment>
<dbReference type="GO" id="GO:0007367">
    <property type="term" value="P:segment polarity determination"/>
    <property type="evidence" value="ECO:0007669"/>
    <property type="project" value="UniProtKB-KW"/>
</dbReference>
<keyword evidence="9 13" id="KW-0539">Nucleus</keyword>
<dbReference type="SMART" id="SM01366">
    <property type="entry name" value="c-clamp"/>
    <property type="match status" value="1"/>
</dbReference>
<evidence type="ECO:0000256" key="10">
    <source>
        <dbReference type="ARBA" id="ARBA00053480"/>
    </source>
</evidence>
<dbReference type="GO" id="GO:0001222">
    <property type="term" value="F:transcription corepressor binding"/>
    <property type="evidence" value="ECO:0007669"/>
    <property type="project" value="UniProtKB-ARBA"/>
</dbReference>
<keyword evidence="3" id="KW-0879">Wnt signaling pathway</keyword>
<reference evidence="16 17" key="1">
    <citation type="journal article" date="2014" name="Nat. Commun.">
        <title>Molecular traces of alternative social organization in a termite genome.</title>
        <authorList>
            <person name="Terrapon N."/>
            <person name="Li C."/>
            <person name="Robertson H.M."/>
            <person name="Ji L."/>
            <person name="Meng X."/>
            <person name="Booth W."/>
            <person name="Chen Z."/>
            <person name="Childers C.P."/>
            <person name="Glastad K.M."/>
            <person name="Gokhale K."/>
            <person name="Gowin J."/>
            <person name="Gronenberg W."/>
            <person name="Hermansen R.A."/>
            <person name="Hu H."/>
            <person name="Hunt B.G."/>
            <person name="Huylmans A.K."/>
            <person name="Khalil S.M."/>
            <person name="Mitchell R.D."/>
            <person name="Munoz-Torres M.C."/>
            <person name="Mustard J.A."/>
            <person name="Pan H."/>
            <person name="Reese J.T."/>
            <person name="Scharf M.E."/>
            <person name="Sun F."/>
            <person name="Vogel H."/>
            <person name="Xiao J."/>
            <person name="Yang W."/>
            <person name="Yang Z."/>
            <person name="Yang Z."/>
            <person name="Zhou J."/>
            <person name="Zhu J."/>
            <person name="Brent C.S."/>
            <person name="Elsik C.G."/>
            <person name="Goodisman M.A."/>
            <person name="Liberles D.A."/>
            <person name="Roe R.M."/>
            <person name="Vargo E.L."/>
            <person name="Vilcinskas A."/>
            <person name="Wang J."/>
            <person name="Bornberg-Bauer E."/>
            <person name="Korb J."/>
            <person name="Zhang G."/>
            <person name="Liebig J."/>
        </authorList>
    </citation>
    <scope>NUCLEOTIDE SEQUENCE [LARGE SCALE GENOMIC DNA]</scope>
    <source>
        <tissue evidence="16">Whole organism</tissue>
    </source>
</reference>
<feature type="region of interest" description="Disordered" evidence="14">
    <location>
        <begin position="927"/>
        <end position="1004"/>
    </location>
</feature>
<feature type="compositionally biased region" description="Basic and acidic residues" evidence="14">
    <location>
        <begin position="482"/>
        <end position="495"/>
    </location>
</feature>
<dbReference type="EMBL" id="KK852695">
    <property type="protein sequence ID" value="KDR18275.1"/>
    <property type="molecule type" value="Genomic_DNA"/>
</dbReference>
<evidence type="ECO:0000256" key="12">
    <source>
        <dbReference type="ARBA" id="ARBA00080285"/>
    </source>
</evidence>
<keyword evidence="7" id="KW-0010">Activator</keyword>
<comment type="similarity">
    <text evidence="2">Belongs to the TCF/LEF family.</text>
</comment>
<evidence type="ECO:0000256" key="3">
    <source>
        <dbReference type="ARBA" id="ARBA00022687"/>
    </source>
</evidence>
<evidence type="ECO:0000256" key="6">
    <source>
        <dbReference type="ARBA" id="ARBA00023125"/>
    </source>
</evidence>
<dbReference type="GO" id="GO:0000978">
    <property type="term" value="F:RNA polymerase II cis-regulatory region sequence-specific DNA binding"/>
    <property type="evidence" value="ECO:0007669"/>
    <property type="project" value="TreeGrafter"/>
</dbReference>
<dbReference type="GO" id="GO:0045892">
    <property type="term" value="P:negative regulation of DNA-templated transcription"/>
    <property type="evidence" value="ECO:0007669"/>
    <property type="project" value="UniProtKB-ARBA"/>
</dbReference>
<feature type="region of interest" description="Disordered" evidence="14">
    <location>
        <begin position="475"/>
        <end position="495"/>
    </location>
</feature>
<evidence type="ECO:0000256" key="13">
    <source>
        <dbReference type="PROSITE-ProRule" id="PRU00267"/>
    </source>
</evidence>
<evidence type="ECO:0000256" key="14">
    <source>
        <dbReference type="SAM" id="MobiDB-lite"/>
    </source>
</evidence>
<organism evidence="16 17">
    <name type="scientific">Zootermopsis nevadensis</name>
    <name type="common">Dampwood termite</name>
    <dbReference type="NCBI Taxonomy" id="136037"/>
    <lineage>
        <taxon>Eukaryota</taxon>
        <taxon>Metazoa</taxon>
        <taxon>Ecdysozoa</taxon>
        <taxon>Arthropoda</taxon>
        <taxon>Hexapoda</taxon>
        <taxon>Insecta</taxon>
        <taxon>Pterygota</taxon>
        <taxon>Neoptera</taxon>
        <taxon>Polyneoptera</taxon>
        <taxon>Dictyoptera</taxon>
        <taxon>Blattodea</taxon>
        <taxon>Blattoidea</taxon>
        <taxon>Termitoidae</taxon>
        <taxon>Termopsidae</taxon>
        <taxon>Zootermopsis</taxon>
    </lineage>
</organism>
<dbReference type="GO" id="GO:0035277">
    <property type="term" value="P:spiracle morphogenesis, open tracheal system"/>
    <property type="evidence" value="ECO:0007669"/>
    <property type="project" value="UniProtKB-ARBA"/>
</dbReference>
<feature type="DNA-binding region" description="HMG box" evidence="13">
    <location>
        <begin position="703"/>
        <end position="771"/>
    </location>
</feature>
<dbReference type="Gene3D" id="1.10.30.10">
    <property type="entry name" value="High mobility group box domain"/>
    <property type="match status" value="1"/>
</dbReference>
<feature type="compositionally biased region" description="Polar residues" evidence="14">
    <location>
        <begin position="831"/>
        <end position="841"/>
    </location>
</feature>
<dbReference type="OMA" id="YVAMEPA"/>
<evidence type="ECO:0000256" key="11">
    <source>
        <dbReference type="ARBA" id="ARBA00061799"/>
    </source>
</evidence>
<dbReference type="Proteomes" id="UP000027135">
    <property type="component" value="Unassembled WGS sequence"/>
</dbReference>
<dbReference type="GO" id="GO:0007476">
    <property type="term" value="P:imaginal disc-derived wing morphogenesis"/>
    <property type="evidence" value="ECO:0007669"/>
    <property type="project" value="UniProtKB-ARBA"/>
</dbReference>
<dbReference type="eggNOG" id="KOG3248">
    <property type="taxonomic scope" value="Eukaryota"/>
</dbReference>
<dbReference type="Pfam" id="PF03184">
    <property type="entry name" value="DDE_1"/>
    <property type="match status" value="1"/>
</dbReference>
<dbReference type="GO" id="GO:0007435">
    <property type="term" value="P:salivary gland morphogenesis"/>
    <property type="evidence" value="ECO:0007669"/>
    <property type="project" value="UniProtKB-ARBA"/>
</dbReference>
<dbReference type="PANTHER" id="PTHR10373">
    <property type="entry name" value="TRANSCRIPTION FACTOR 7 FAMILY MEMBER"/>
    <property type="match status" value="1"/>
</dbReference>
<dbReference type="PROSITE" id="PS50118">
    <property type="entry name" value="HMG_BOX_2"/>
    <property type="match status" value="1"/>
</dbReference>
<dbReference type="GO" id="GO:0000785">
    <property type="term" value="C:chromatin"/>
    <property type="evidence" value="ECO:0007669"/>
    <property type="project" value="TreeGrafter"/>
</dbReference>
<feature type="region of interest" description="Disordered" evidence="14">
    <location>
        <begin position="610"/>
        <end position="703"/>
    </location>
</feature>
<dbReference type="InParanoid" id="A0A067R4U1"/>
<dbReference type="InterPro" id="IPR004875">
    <property type="entry name" value="DDE_SF_endonuclease_dom"/>
</dbReference>
<keyword evidence="8" id="KW-0804">Transcription</keyword>
<feature type="domain" description="HMG box" evidence="15">
    <location>
        <begin position="703"/>
        <end position="771"/>
    </location>
</feature>
<sequence length="1004" mass="108659">MLSQPVVYAGGGSGTVTPDLFTWWFHHEFAPAAATLHPRGAILVIEQAPFVPQESECVAADGAVRLVVYPKGNFGDGAVLDHGLVVSEFRTRYAMMLLSSVTANSTDHQHATLVSDYLRNFVLKDAFPMLHRSWLNLRSETFLRCWDRVASLTNEEPGPCSEILPCTLALSSSGANAAHAQEDRMMLLELQWLSHDLGLEVTDDDLATWAQDSRSEDVSLESVKAEPVDETSEDAVPALPTPVEAADHLARALLWMETEPLDPALLLVVRDIITLAKQARLIDLKMGLAATHPGATLPFFCHNGDHLTQPPPAHMGIPPYQLDPKGASAMGLTRPPMYPFSAGQYPYPMLSPEMSQVAASWHTPSMYPISTAGGGFRSPYPSSLPITSTSLSSDFYRFSPTGLIPPHPGLSPHSHPHSHPHSLASHPAIVTPGPKQELSSHQVDHNHSYQTESDSWSEPLNLVKRKSKPVAVVAPSSVVEKGNPEKETCKPDSTEPVIKDSNEICKNIFDENFAGGRSASTIGSSDPLRPDGLYSMIHSLAACEHKFLTALYMNSLMTAAAATPSAVMPSPVLGFGPVASSAPIMNNLLSFADTQHRLWQMVNWQQGRFGPSAVTDSSNTAEPERKNNVPLERNAPNIVIPVPPVMSSSPPSNGSVSSRRSRPNPKRSSSMDQKNSTSSTTEGSKTQDSGQTSNNQDKKKPHIKKPLNAFMLYMKEMRAKVVAECTLKESAAINQILGRRWHSLTREEQAKYYEKARQERQLHMQLYPGWSARDNYGYGAKKKKRKKERSADPGGNSMKKCRARYGLDQQSQWCKPCRRKKKCIRYMESNESMDGNQSEDNLGSCGSVGDANTPPEDDRESINHSLSSPGGLSGLSSLTSPSMILPSPSTSLASPSVSLASPCMSLQSPLTPHDASAFECKTPMNGLGGGILPPHQPPSASSNASGGGGGLPSVHHHHPPHHPPPTGPPLHRNPVGTNPHDINNPLSVNQLTGQCIKTETGGSG</sequence>
<name>A0A067R4U1_ZOONE</name>
<dbReference type="STRING" id="136037.A0A067R4U1"/>
<evidence type="ECO:0000256" key="2">
    <source>
        <dbReference type="ARBA" id="ARBA00006569"/>
    </source>
</evidence>
<gene>
    <name evidence="16" type="ORF">L798_06805</name>
</gene>
<dbReference type="SUPFAM" id="SSF47095">
    <property type="entry name" value="HMG-box"/>
    <property type="match status" value="1"/>
</dbReference>
<keyword evidence="6 13" id="KW-0238">DNA-binding</keyword>
<feature type="region of interest" description="Disordered" evidence="14">
    <location>
        <begin position="831"/>
        <end position="881"/>
    </location>
</feature>
<dbReference type="PANTHER" id="PTHR10373:SF38">
    <property type="entry name" value="PROTEIN PANGOLIN, ISOFORM J"/>
    <property type="match status" value="1"/>
</dbReference>
<evidence type="ECO:0000313" key="16">
    <source>
        <dbReference type="EMBL" id="KDR18275.1"/>
    </source>
</evidence>
<feature type="compositionally biased region" description="Low complexity" evidence="14">
    <location>
        <begin position="634"/>
        <end position="658"/>
    </location>
</feature>
<dbReference type="InterPro" id="IPR024940">
    <property type="entry name" value="TCF/LEF"/>
</dbReference>
<keyword evidence="4" id="KW-0217">Developmental protein</keyword>
<protein>
    <recommendedName>
        <fullName evidence="12">dTCF</fullName>
    </recommendedName>
</protein>
<feature type="compositionally biased region" description="Low complexity" evidence="14">
    <location>
        <begin position="865"/>
        <end position="881"/>
    </location>
</feature>
<dbReference type="GO" id="GO:0010628">
    <property type="term" value="P:positive regulation of gene expression"/>
    <property type="evidence" value="ECO:0007669"/>
    <property type="project" value="UniProtKB-ARBA"/>
</dbReference>
<feature type="compositionally biased region" description="Polar residues" evidence="14">
    <location>
        <begin position="671"/>
        <end position="695"/>
    </location>
</feature>
<evidence type="ECO:0000256" key="4">
    <source>
        <dbReference type="ARBA" id="ARBA00022716"/>
    </source>
</evidence>
<dbReference type="GO" id="GO:0001228">
    <property type="term" value="F:DNA-binding transcription activator activity, RNA polymerase II-specific"/>
    <property type="evidence" value="ECO:0007669"/>
    <property type="project" value="UniProtKB-ARBA"/>
</dbReference>
<dbReference type="AlphaFoldDB" id="A0A067R4U1"/>
<dbReference type="Pfam" id="PF00505">
    <property type="entry name" value="HMG_box"/>
    <property type="match status" value="1"/>
</dbReference>
<dbReference type="CDD" id="cd21996">
    <property type="entry name" value="HMG-box_TCF7-like"/>
    <property type="match status" value="1"/>
</dbReference>
<keyword evidence="17" id="KW-1185">Reference proteome</keyword>
<keyword evidence="4" id="KW-0709">Segmentation polarity protein</keyword>
<comment type="subunit">
    <text evidence="11">Binds to the beta-catenin homolog arm or to gro.</text>
</comment>
<dbReference type="SMART" id="SM00398">
    <property type="entry name" value="HMG"/>
    <property type="match status" value="1"/>
</dbReference>
<keyword evidence="5" id="KW-0805">Transcription regulation</keyword>
<proteinExistence type="inferred from homology"/>